<gene>
    <name evidence="1" type="ORF">TVY486_1011050</name>
</gene>
<proteinExistence type="predicted"/>
<dbReference type="EMBL" id="HE573026">
    <property type="protein sequence ID" value="CCC52062.1"/>
    <property type="molecule type" value="Genomic_DNA"/>
</dbReference>
<protein>
    <submittedName>
        <fullName evidence="1">Uncharacterized protein</fullName>
    </submittedName>
</protein>
<reference evidence="1" key="1">
    <citation type="journal article" date="2012" name="Proc. Natl. Acad. Sci. U.S.A.">
        <title>Antigenic diversity is generated by distinct evolutionary mechanisms in African trypanosome species.</title>
        <authorList>
            <person name="Jackson A.P."/>
            <person name="Berry A."/>
            <person name="Aslett M."/>
            <person name="Allison H.C."/>
            <person name="Burton P."/>
            <person name="Vavrova-Anderson J."/>
            <person name="Brown R."/>
            <person name="Browne H."/>
            <person name="Corton N."/>
            <person name="Hauser H."/>
            <person name="Gamble J."/>
            <person name="Gilderthorp R."/>
            <person name="Marcello L."/>
            <person name="McQuillan J."/>
            <person name="Otto T.D."/>
            <person name="Quail M.A."/>
            <person name="Sanders M.J."/>
            <person name="van Tonder A."/>
            <person name="Ginger M.L."/>
            <person name="Field M.C."/>
            <person name="Barry J.D."/>
            <person name="Hertz-Fowler C."/>
            <person name="Berriman M."/>
        </authorList>
    </citation>
    <scope>NUCLEOTIDE SEQUENCE</scope>
    <source>
        <strain evidence="1">Y486</strain>
    </source>
</reference>
<sequence length="156" mass="18970">MLRRSSPLLDSFKEHYHRVHLPRRLALQRYIRQQRLREASGKACINGTEKNCNKSLEEVPYKYNRWWVNEDHEFVHQYAVVEDPLVTRAKREALPPVTKENIWKDPQQTFFLPFAPYIRVMDYPNDPDSKFLRPVNVPRWKDYMQRTKPVVPRTWY</sequence>
<organism evidence="1">
    <name type="scientific">Trypanosoma vivax (strain Y486)</name>
    <dbReference type="NCBI Taxonomy" id="1055687"/>
    <lineage>
        <taxon>Eukaryota</taxon>
        <taxon>Discoba</taxon>
        <taxon>Euglenozoa</taxon>
        <taxon>Kinetoplastea</taxon>
        <taxon>Metakinetoplastina</taxon>
        <taxon>Trypanosomatida</taxon>
        <taxon>Trypanosomatidae</taxon>
        <taxon>Trypanosoma</taxon>
        <taxon>Duttonella</taxon>
    </lineage>
</organism>
<dbReference type="AlphaFoldDB" id="G0U853"/>
<evidence type="ECO:0000313" key="1">
    <source>
        <dbReference type="EMBL" id="CCC52062.1"/>
    </source>
</evidence>
<name>G0U853_TRYVY</name>
<accession>G0U853</accession>
<dbReference type="VEuPathDB" id="TriTrypDB:TvY486_1011050"/>